<name>A0A974PXJ8_9RHOO</name>
<dbReference type="Proteomes" id="UP000663444">
    <property type="component" value="Chromosome"/>
</dbReference>
<evidence type="ECO:0008006" key="5">
    <source>
        <dbReference type="Google" id="ProtNLM"/>
    </source>
</evidence>
<feature type="region of interest" description="Disordered" evidence="1">
    <location>
        <begin position="119"/>
        <end position="141"/>
    </location>
</feature>
<dbReference type="PANTHER" id="PTHR30441:SF8">
    <property type="entry name" value="DUF748 DOMAIN-CONTAINING PROTEIN"/>
    <property type="match status" value="1"/>
</dbReference>
<dbReference type="GO" id="GO:0090313">
    <property type="term" value="P:regulation of protein targeting to membrane"/>
    <property type="evidence" value="ECO:0007669"/>
    <property type="project" value="TreeGrafter"/>
</dbReference>
<feature type="compositionally biased region" description="Pro residues" evidence="1">
    <location>
        <begin position="79"/>
        <end position="92"/>
    </location>
</feature>
<gene>
    <name evidence="3" type="ORF">IWH25_13765</name>
</gene>
<feature type="region of interest" description="Disordered" evidence="1">
    <location>
        <begin position="69"/>
        <end position="92"/>
    </location>
</feature>
<evidence type="ECO:0000313" key="4">
    <source>
        <dbReference type="Proteomes" id="UP000663444"/>
    </source>
</evidence>
<sequence length="574" mass="60375">MVLILVDGKSTVADLCEKTGNQQLVENALQELERDGLVVPQLEADSVWEQSRKVAEDIKAAAMKRLSKDKEAVADEAPPAAPAPLPAVELPPAPPPSVEPFSVAPLSISPQSVYPPPQSVAPLSVFDREPESPPPPAHEEPAARIAGRLSGMLAGDDDVIKPIRRGPRTYVSLPLAIALGVAGVVVLLLLFFALYPYDRHRPELEAGLGRLVGQPVRIGEVQASFLPRPAISLQSVSVGDGAKAQAASIRLVPELFSLLGSRPVFSSVEVVAASLDDDAVALLPKALAAVAQANAPAQVGAISFSRLRLSLLGLALADLHGEIASADLASGKPISLRNAERSLHLRATTDGANIVADFEGYAWLPVPNSPYRFDSIQGKAVWDGRALALRSLDARIFDGALQGTLRFERTGQPKLSGEIGVKHMSLARLGAALGYPEQFEGEFAGALKFSATAAEWGEALRAAAGDGDFAMQRGTLGKFDLVEAVRRAGKGSVAGGSTRFEQLGSKLRITPESVRFTDIALASGALRSGGTLDIARDGKLSGRFDVEMRGSASVIRMPVTASGTLRNPALQAGR</sequence>
<feature type="compositionally biased region" description="Basic and acidic residues" evidence="1">
    <location>
        <begin position="126"/>
        <end position="141"/>
    </location>
</feature>
<dbReference type="InterPro" id="IPR052894">
    <property type="entry name" value="AsmA-related"/>
</dbReference>
<keyword evidence="2" id="KW-0812">Transmembrane</keyword>
<dbReference type="GO" id="GO:0005886">
    <property type="term" value="C:plasma membrane"/>
    <property type="evidence" value="ECO:0007669"/>
    <property type="project" value="TreeGrafter"/>
</dbReference>
<evidence type="ECO:0000256" key="2">
    <source>
        <dbReference type="SAM" id="Phobius"/>
    </source>
</evidence>
<keyword evidence="2" id="KW-0472">Membrane</keyword>
<dbReference type="RefSeq" id="WP_203386356.1">
    <property type="nucleotide sequence ID" value="NZ_CP064781.1"/>
</dbReference>
<proteinExistence type="predicted"/>
<accession>A0A974PXJ8</accession>
<dbReference type="AlphaFoldDB" id="A0A974PXJ8"/>
<reference evidence="3" key="1">
    <citation type="submission" date="2020-11" db="EMBL/GenBank/DDBJ databases">
        <title>Azospira restricta DSM 18626 genome sequence.</title>
        <authorList>
            <person name="Moe W.M."/>
        </authorList>
    </citation>
    <scope>NUCLEOTIDE SEQUENCE</scope>
    <source>
        <strain evidence="3">DSM 18626</strain>
    </source>
</reference>
<evidence type="ECO:0000313" key="3">
    <source>
        <dbReference type="EMBL" id="QRJ62825.1"/>
    </source>
</evidence>
<feature type="transmembrane region" description="Helical" evidence="2">
    <location>
        <begin position="170"/>
        <end position="195"/>
    </location>
</feature>
<dbReference type="PANTHER" id="PTHR30441">
    <property type="entry name" value="DUF748 DOMAIN-CONTAINING PROTEIN"/>
    <property type="match status" value="1"/>
</dbReference>
<keyword evidence="4" id="KW-1185">Reference proteome</keyword>
<evidence type="ECO:0000256" key="1">
    <source>
        <dbReference type="SAM" id="MobiDB-lite"/>
    </source>
</evidence>
<protein>
    <recommendedName>
        <fullName evidence="5">AsmA-like C-terminal domain-containing protein</fullName>
    </recommendedName>
</protein>
<dbReference type="KEGG" id="ares:IWH25_13765"/>
<keyword evidence="2" id="KW-1133">Transmembrane helix</keyword>
<dbReference type="EMBL" id="CP064781">
    <property type="protein sequence ID" value="QRJ62825.1"/>
    <property type="molecule type" value="Genomic_DNA"/>
</dbReference>
<organism evidence="3 4">
    <name type="scientific">Azospira restricta</name>
    <dbReference type="NCBI Taxonomy" id="404405"/>
    <lineage>
        <taxon>Bacteria</taxon>
        <taxon>Pseudomonadati</taxon>
        <taxon>Pseudomonadota</taxon>
        <taxon>Betaproteobacteria</taxon>
        <taxon>Rhodocyclales</taxon>
        <taxon>Rhodocyclaceae</taxon>
        <taxon>Azospira</taxon>
    </lineage>
</organism>